<proteinExistence type="inferred from homology"/>
<evidence type="ECO:0000313" key="8">
    <source>
        <dbReference type="Proteomes" id="UP000688137"/>
    </source>
</evidence>
<keyword evidence="1" id="KW-0547">Nucleotide-binding</keyword>
<dbReference type="PROSITE" id="PS51715">
    <property type="entry name" value="G_GB1_RHD3"/>
    <property type="match status" value="1"/>
</dbReference>
<organism evidence="7 8">
    <name type="scientific">Paramecium primaurelia</name>
    <dbReference type="NCBI Taxonomy" id="5886"/>
    <lineage>
        <taxon>Eukaryota</taxon>
        <taxon>Sar</taxon>
        <taxon>Alveolata</taxon>
        <taxon>Ciliophora</taxon>
        <taxon>Intramacronucleata</taxon>
        <taxon>Oligohymenophorea</taxon>
        <taxon>Peniculida</taxon>
        <taxon>Parameciidae</taxon>
        <taxon>Paramecium</taxon>
    </lineage>
</organism>
<keyword evidence="4" id="KW-0175">Coiled coil</keyword>
<dbReference type="GO" id="GO:0003924">
    <property type="term" value="F:GTPase activity"/>
    <property type="evidence" value="ECO:0007669"/>
    <property type="project" value="InterPro"/>
</dbReference>
<feature type="coiled-coil region" evidence="4">
    <location>
        <begin position="494"/>
        <end position="1203"/>
    </location>
</feature>
<dbReference type="GO" id="GO:0005525">
    <property type="term" value="F:GTP binding"/>
    <property type="evidence" value="ECO:0007669"/>
    <property type="project" value="UniProtKB-KW"/>
</dbReference>
<dbReference type="OMA" id="FFVQNIQ"/>
<protein>
    <recommendedName>
        <fullName evidence="6">GB1/RHD3-type G domain-containing protein</fullName>
    </recommendedName>
</protein>
<comment type="caution">
    <text evidence="7">The sequence shown here is derived from an EMBL/GenBank/DDBJ whole genome shotgun (WGS) entry which is preliminary data.</text>
</comment>
<dbReference type="CDD" id="cd01851">
    <property type="entry name" value="GBP"/>
    <property type="match status" value="1"/>
</dbReference>
<dbReference type="Pfam" id="PF02841">
    <property type="entry name" value="GBP_C"/>
    <property type="match status" value="1"/>
</dbReference>
<dbReference type="InterPro" id="IPR003191">
    <property type="entry name" value="Guanylate-bd/ATL_C"/>
</dbReference>
<evidence type="ECO:0000313" key="7">
    <source>
        <dbReference type="EMBL" id="CAD8043853.1"/>
    </source>
</evidence>
<dbReference type="FunFam" id="3.40.50.300:FF:001470">
    <property type="entry name" value="Interferon-induced guanylate-binding protein 1"/>
    <property type="match status" value="1"/>
</dbReference>
<comment type="similarity">
    <text evidence="3">Belongs to the TRAFAC class dynamin-like GTPase superfamily. GB1/RHD3 GTPase family.</text>
</comment>
<evidence type="ECO:0000256" key="1">
    <source>
        <dbReference type="ARBA" id="ARBA00022741"/>
    </source>
</evidence>
<dbReference type="InterPro" id="IPR015894">
    <property type="entry name" value="Guanylate-bd_N"/>
</dbReference>
<evidence type="ECO:0000256" key="4">
    <source>
        <dbReference type="SAM" id="Coils"/>
    </source>
</evidence>
<feature type="region of interest" description="Disordered" evidence="5">
    <location>
        <begin position="1510"/>
        <end position="1547"/>
    </location>
</feature>
<dbReference type="EMBL" id="CAJJDM010000002">
    <property type="protein sequence ID" value="CAD8043853.1"/>
    <property type="molecule type" value="Genomic_DNA"/>
</dbReference>
<feature type="domain" description="GB1/RHD3-type G" evidence="6">
    <location>
        <begin position="33"/>
        <end position="281"/>
    </location>
</feature>
<dbReference type="Proteomes" id="UP000688137">
    <property type="component" value="Unassembled WGS sequence"/>
</dbReference>
<sequence>MYKEEAIPLITYDAQNRTYNLAEEAAKMIRSINNPIAIISVAGLYRTGKSYLLNRIVLNRSNGFGVGPTVNPCTKGMWVWGTPITVGKTSILIVDSEGTGALNDSDVNHDTRIFALAVLLASSFVYNSVGAIDEGALESLSFVVNLTKFIQLRSNEEPDSEEYGEFMPQFFWVLRDFSLQLLDNNGDTLTSHQYLERSLQEQPGFCDRVEEKNRIRRLLRTFFPERECFTLVRPVNNESQLQSLQHLDLKQLRPEFYEQAISLRKMLFSKVKPKQFRGKTLTGGMYINLINSYLQAMNNGCVATIESSWTYVFREECRKLQTEAFEIYEKQIKENLLSKLPTTLEDIKALNKVCKNKAITHMGNNAEIIPYVNELKQKIKGKFENLLAFNETESMALCKQYLVSQFAPIDQKLKMSEYKSYVEFEKDLKLFNIFLDEHGPKVVKRKQMFVEFIQKMTNEGATFFVQNIQQDFEGYKKFSEEQINKLQNGLNTIKIDSQKQLDQQNQQIKQLNQQNNEITQKYKIQCDELEKLKQKNTQTTQQMKTQFENDYNKLQTSFEELKQKCQMAEESLKNAEREQFILQSESKKKEALLEQKISHLQKLNDEFNKKEKQYDSSLMTSKSEFSVKLRELTASYEQTLSEVRAQNLQLNEKLQETSDQLMQLEIKYENYYQVQTHKEETQSNAIKKLMQSQQTLQEQINIEISKNKQLQDELLQTQMQVESNEVGEQYKQQVKLLEIKLQEQKQIQLKSDAVLNQQIQFLQMELEEKKNTINDVKKSHESAMLALEQSQNTQNQQQLNKSLIDLKEQHMIEIRQAEQNSQQLRKQLQQQLDQLQSELQEAEMRGDVYLQEKNKLQEELNESYQVQDELKQKIQQQLKEMESNKYTQFREKELRMNQRIKQLEEELSQCKQQLQNMGNVDKNSIEQQVNELRNYYEMEKDVLERRIHEERQKADQKYQILFEEQEQKMRDEQQQYEEEIETLKDELRDLEINLTTQQQQYDNEIELKNKQLNSMENILNETKEQLVQLQNTFQTQVEQRINNLNVTIQSLESQLTNQQQNNQQLVKENQLMTQKVENLDVKFQQKLSEFKQLKEDQEKEKTQLQETLQDLRRKYTATCDEYLEKKINYEKAIALSAQQNEFFAKKVEELERQLESCNLKYEERIKIQKQEWTQELSDRLSKLNEEKQLIESKSTQLKKQLREKETYLLKAQQDLEKETALSNEKIVYLEQKLREHEQQTSSENSNAAMQLKQLREQFNILKSKSSSDIDQLKSQLTNLEFEKQELQANYEKDKILWQGKTQFLESQRESLKLELADAMRKFETTIQTLQRQRSLERNDHNQDITEMLNQIERKYQDQVKDIQQQHQKKCDDYQERIERLEKELKQSQSKELLDQQSKIGQQFERKTAELLENEKRLLNTIEELKQERDQRILEHHEEVEQEKEYWRNKINELEERQRESDKKQSQLIFYHEKERAKWSQEKDYIMQQKMELQDQLSRLEKKKELLLKENEKMKNSSKSLRKYNPNQTLNNSYLNKQASDKKIPSQEVVNMSYDVTKSLEDKDPSAKENLSTSTTFGSFKKYYQMMNSKQVSPSKIKEISDI</sequence>
<evidence type="ECO:0000259" key="6">
    <source>
        <dbReference type="PROSITE" id="PS51715"/>
    </source>
</evidence>
<evidence type="ECO:0000256" key="2">
    <source>
        <dbReference type="ARBA" id="ARBA00023134"/>
    </source>
</evidence>
<keyword evidence="2" id="KW-0342">GTP-binding</keyword>
<gene>
    <name evidence="7" type="ORF">PPRIM_AZ9-3.1.T0050508</name>
</gene>
<dbReference type="InterPro" id="IPR030386">
    <property type="entry name" value="G_GB1_RHD3_dom"/>
</dbReference>
<name>A0A8S1JNC9_PARPR</name>
<reference evidence="7" key="1">
    <citation type="submission" date="2021-01" db="EMBL/GenBank/DDBJ databases">
        <authorList>
            <consortium name="Genoscope - CEA"/>
            <person name="William W."/>
        </authorList>
    </citation>
    <scope>NUCLEOTIDE SEQUENCE</scope>
</reference>
<dbReference type="PANTHER" id="PTHR10751">
    <property type="entry name" value="GUANYLATE BINDING PROTEIN"/>
    <property type="match status" value="1"/>
</dbReference>
<feature type="compositionally biased region" description="Polar residues" evidence="5">
    <location>
        <begin position="1524"/>
        <end position="1537"/>
    </location>
</feature>
<evidence type="ECO:0000256" key="3">
    <source>
        <dbReference type="PROSITE-ProRule" id="PRU01052"/>
    </source>
</evidence>
<accession>A0A8S1JNC9</accession>
<dbReference type="Pfam" id="PF02263">
    <property type="entry name" value="GBP"/>
    <property type="match status" value="1"/>
</dbReference>
<keyword evidence="8" id="KW-1185">Reference proteome</keyword>
<evidence type="ECO:0000256" key="5">
    <source>
        <dbReference type="SAM" id="MobiDB-lite"/>
    </source>
</evidence>